<dbReference type="CDD" id="cd05233">
    <property type="entry name" value="SDR_c"/>
    <property type="match status" value="1"/>
</dbReference>
<dbReference type="PANTHER" id="PTHR24321:SF8">
    <property type="entry name" value="ESTRADIOL 17-BETA-DEHYDROGENASE 8-RELATED"/>
    <property type="match status" value="1"/>
</dbReference>
<keyword evidence="6" id="KW-1185">Reference proteome</keyword>
<dbReference type="Pfam" id="PF13561">
    <property type="entry name" value="adh_short_C2"/>
    <property type="match status" value="1"/>
</dbReference>
<sequence length="245" mass="25969">MTEFKARNILVTGANRGIGRACAEVLAATGARIAAADIVLPSDTAAGLPPHAKTHITVACDVSDEGSVDAMFRQVDRKLGPLDAVVHCAGIIDERPLLETSVRDFDRVVAINLRGSFLIGREAIRRMQGRQGRVVLTSSDLGVSGRETFSSYVASKHGVMGLIRSWAEEFSPHILVNALCPGPIDTEMLGAANMTAEWRARELDIPLARFGRPVEIAQMAAFLIGPHGGFITGQGIGVNGGSVMA</sequence>
<dbReference type="RefSeq" id="WP_263048351.1">
    <property type="nucleotide sequence ID" value="NZ_CP106738.1"/>
</dbReference>
<dbReference type="InterPro" id="IPR020904">
    <property type="entry name" value="Sc_DH/Rdtase_CS"/>
</dbReference>
<accession>A0ABY6DCN6</accession>
<gene>
    <name evidence="5" type="ORF">N7U68_04320</name>
</gene>
<evidence type="ECO:0000256" key="1">
    <source>
        <dbReference type="ARBA" id="ARBA00006484"/>
    </source>
</evidence>
<evidence type="ECO:0000313" key="5">
    <source>
        <dbReference type="EMBL" id="UXX83891.1"/>
    </source>
</evidence>
<dbReference type="PRINTS" id="PR00081">
    <property type="entry name" value="GDHRDH"/>
</dbReference>
<keyword evidence="2" id="KW-0560">Oxidoreductase</keyword>
<name>A0ABY6DCN6_9RHOB</name>
<evidence type="ECO:0000256" key="2">
    <source>
        <dbReference type="ARBA" id="ARBA00023002"/>
    </source>
</evidence>
<evidence type="ECO:0000259" key="4">
    <source>
        <dbReference type="SMART" id="SM00822"/>
    </source>
</evidence>
<evidence type="ECO:0000256" key="3">
    <source>
        <dbReference type="ARBA" id="ARBA00023027"/>
    </source>
</evidence>
<comment type="similarity">
    <text evidence="1">Belongs to the short-chain dehydrogenases/reductases (SDR) family.</text>
</comment>
<dbReference type="InterPro" id="IPR002347">
    <property type="entry name" value="SDR_fam"/>
</dbReference>
<protein>
    <submittedName>
        <fullName evidence="5">SDR family oxidoreductase</fullName>
    </submittedName>
</protein>
<proteinExistence type="inferred from homology"/>
<dbReference type="InterPro" id="IPR036291">
    <property type="entry name" value="NAD(P)-bd_dom_sf"/>
</dbReference>
<dbReference type="PROSITE" id="PS00061">
    <property type="entry name" value="ADH_SHORT"/>
    <property type="match status" value="1"/>
</dbReference>
<dbReference type="EMBL" id="CP106738">
    <property type="protein sequence ID" value="UXX83891.1"/>
    <property type="molecule type" value="Genomic_DNA"/>
</dbReference>
<evidence type="ECO:0000313" key="6">
    <source>
        <dbReference type="Proteomes" id="UP001064087"/>
    </source>
</evidence>
<dbReference type="SMART" id="SM00822">
    <property type="entry name" value="PKS_KR"/>
    <property type="match status" value="1"/>
</dbReference>
<dbReference type="InterPro" id="IPR057326">
    <property type="entry name" value="KR_dom"/>
</dbReference>
<feature type="domain" description="Ketoreductase" evidence="4">
    <location>
        <begin position="7"/>
        <end position="187"/>
    </location>
</feature>
<dbReference type="Gene3D" id="3.40.50.720">
    <property type="entry name" value="NAD(P)-binding Rossmann-like Domain"/>
    <property type="match status" value="1"/>
</dbReference>
<keyword evidence="3" id="KW-0520">NAD</keyword>
<dbReference type="PRINTS" id="PR00080">
    <property type="entry name" value="SDRFAMILY"/>
</dbReference>
<reference evidence="5" key="1">
    <citation type="submission" date="2022-10" db="EMBL/GenBank/DDBJ databases">
        <title>Roseovarius pelagicus sp. nov., isolated from Arctic seawater.</title>
        <authorList>
            <person name="Hong Y.W."/>
            <person name="Hwang C.Y."/>
        </authorList>
    </citation>
    <scope>NUCLEOTIDE SEQUENCE</scope>
    <source>
        <strain evidence="5">HL-MP18</strain>
    </source>
</reference>
<dbReference type="Proteomes" id="UP001064087">
    <property type="component" value="Chromosome"/>
</dbReference>
<dbReference type="SUPFAM" id="SSF51735">
    <property type="entry name" value="NAD(P)-binding Rossmann-fold domains"/>
    <property type="match status" value="1"/>
</dbReference>
<organism evidence="5 6">
    <name type="scientific">Roseovarius pelagicus</name>
    <dbReference type="NCBI Taxonomy" id="2980108"/>
    <lineage>
        <taxon>Bacteria</taxon>
        <taxon>Pseudomonadati</taxon>
        <taxon>Pseudomonadota</taxon>
        <taxon>Alphaproteobacteria</taxon>
        <taxon>Rhodobacterales</taxon>
        <taxon>Roseobacteraceae</taxon>
        <taxon>Roseovarius</taxon>
    </lineage>
</organism>
<dbReference type="PANTHER" id="PTHR24321">
    <property type="entry name" value="DEHYDROGENASES, SHORT CHAIN"/>
    <property type="match status" value="1"/>
</dbReference>